<dbReference type="AlphaFoldDB" id="A0A1D6E614"/>
<organism evidence="2">
    <name type="scientific">Zea mays</name>
    <name type="common">Maize</name>
    <dbReference type="NCBI Taxonomy" id="4577"/>
    <lineage>
        <taxon>Eukaryota</taxon>
        <taxon>Viridiplantae</taxon>
        <taxon>Streptophyta</taxon>
        <taxon>Embryophyta</taxon>
        <taxon>Tracheophyta</taxon>
        <taxon>Spermatophyta</taxon>
        <taxon>Magnoliopsida</taxon>
        <taxon>Liliopsida</taxon>
        <taxon>Poales</taxon>
        <taxon>Poaceae</taxon>
        <taxon>PACMAD clade</taxon>
        <taxon>Panicoideae</taxon>
        <taxon>Andropogonodae</taxon>
        <taxon>Andropogoneae</taxon>
        <taxon>Tripsacinae</taxon>
        <taxon>Zea</taxon>
    </lineage>
</organism>
<feature type="region of interest" description="Disordered" evidence="1">
    <location>
        <begin position="1"/>
        <end position="75"/>
    </location>
</feature>
<dbReference type="EMBL" id="CM007648">
    <property type="protein sequence ID" value="ONM15900.1"/>
    <property type="molecule type" value="Genomic_DNA"/>
</dbReference>
<feature type="compositionally biased region" description="Basic residues" evidence="1">
    <location>
        <begin position="36"/>
        <end position="45"/>
    </location>
</feature>
<name>A0A1D6E614_MAIZE</name>
<reference evidence="2" key="1">
    <citation type="submission" date="2015-12" db="EMBL/GenBank/DDBJ databases">
        <title>Update maize B73 reference genome by single molecule sequencing technologies.</title>
        <authorList>
            <consortium name="Maize Genome Sequencing Project"/>
            <person name="Ware D."/>
        </authorList>
    </citation>
    <scope>NUCLEOTIDE SEQUENCE [LARGE SCALE GENOMIC DNA]</scope>
    <source>
        <tissue evidence="2">Seedling</tissue>
    </source>
</reference>
<accession>A0A1D6E614</accession>
<gene>
    <name evidence="2" type="ORF">ZEAMMB73_Zm00001d003020</name>
    <name evidence="3" type="ORF">ZEAMMB73_Zm00001d003022</name>
</gene>
<protein>
    <submittedName>
        <fullName evidence="2">RmlC-like cupins superfamily protein</fullName>
    </submittedName>
</protein>
<evidence type="ECO:0000256" key="1">
    <source>
        <dbReference type="SAM" id="MobiDB-lite"/>
    </source>
</evidence>
<dbReference type="EMBL" id="CM007648">
    <property type="protein sequence ID" value="ONM15905.1"/>
    <property type="molecule type" value="Genomic_DNA"/>
</dbReference>
<sequence length="75" mass="8597">MGMSAGEVPAQVRRGADVLPSEGQGEGRREGLPRVRGVRRRRPRRLPQGPQLHLGRRRRRRQALQLRPLLKPYIS</sequence>
<evidence type="ECO:0000313" key="2">
    <source>
        <dbReference type="EMBL" id="ONM15900.1"/>
    </source>
</evidence>
<feature type="compositionally biased region" description="Low complexity" evidence="1">
    <location>
        <begin position="63"/>
        <end position="75"/>
    </location>
</feature>
<proteinExistence type="predicted"/>
<evidence type="ECO:0000313" key="3">
    <source>
        <dbReference type="EMBL" id="ONM15905.1"/>
    </source>
</evidence>